<dbReference type="GO" id="GO:0007189">
    <property type="term" value="P:adenylate cyclase-activating G protein-coupled receptor signaling pathway"/>
    <property type="evidence" value="ECO:0007669"/>
    <property type="project" value="TreeGrafter"/>
</dbReference>
<evidence type="ECO:0008006" key="8">
    <source>
        <dbReference type="Google" id="ProtNLM"/>
    </source>
</evidence>
<dbReference type="GO" id="GO:0005886">
    <property type="term" value="C:plasma membrane"/>
    <property type="evidence" value="ECO:0007669"/>
    <property type="project" value="TreeGrafter"/>
</dbReference>
<evidence type="ECO:0000256" key="2">
    <source>
        <dbReference type="ARBA" id="ARBA00022692"/>
    </source>
</evidence>
<evidence type="ECO:0000256" key="4">
    <source>
        <dbReference type="ARBA" id="ARBA00023136"/>
    </source>
</evidence>
<dbReference type="AlphaFoldDB" id="A0A8H4EH35"/>
<dbReference type="Proteomes" id="UP000439903">
    <property type="component" value="Unassembled WGS sequence"/>
</dbReference>
<keyword evidence="2 5" id="KW-0812">Transmembrane</keyword>
<gene>
    <name evidence="6" type="ORF">F8M41_023760</name>
</gene>
<evidence type="ECO:0000313" key="7">
    <source>
        <dbReference type="Proteomes" id="UP000439903"/>
    </source>
</evidence>
<reference evidence="6 7" key="1">
    <citation type="journal article" date="2019" name="Environ. Microbiol.">
        <title>At the nexus of three kingdoms: the genome of the mycorrhizal fungus Gigaspora margarita provides insights into plant, endobacterial and fungal interactions.</title>
        <authorList>
            <person name="Venice F."/>
            <person name="Ghignone S."/>
            <person name="Salvioli di Fossalunga A."/>
            <person name="Amselem J."/>
            <person name="Novero M."/>
            <person name="Xianan X."/>
            <person name="Sedzielewska Toro K."/>
            <person name="Morin E."/>
            <person name="Lipzen A."/>
            <person name="Grigoriev I.V."/>
            <person name="Henrissat B."/>
            <person name="Martin F.M."/>
            <person name="Bonfante P."/>
        </authorList>
    </citation>
    <scope>NUCLEOTIDE SEQUENCE [LARGE SCALE GENOMIC DNA]</scope>
    <source>
        <strain evidence="6 7">BEG34</strain>
    </source>
</reference>
<evidence type="ECO:0000256" key="5">
    <source>
        <dbReference type="SAM" id="Phobius"/>
    </source>
</evidence>
<keyword evidence="7" id="KW-1185">Reference proteome</keyword>
<protein>
    <recommendedName>
        <fullName evidence="8">G-protein coupled receptors family 2 profile 2 domain-containing protein</fullName>
    </recommendedName>
</protein>
<accession>A0A8H4EH35</accession>
<sequence>MYYPNLADRISFRLGFAASFCDIGYSGHLLVLFFWNTTPGFFCGYMNLHLIFANEYKYRYYFEKYYYIIVFSFALFLSILYITANMGGYDDSESACWYLNSGQEYNLIWQWITLFGWIYASILYCAIVIIMVIRKLRSVKKEVNNVIGSLPTFQLAGYPTIINKTVVSFVVRRVMWYPVAPLVAQFFGSFVETYTYVNRVVPYPLSLLVFIGLSLQGLLNALVFSQDIAVTRAFQAVKLHWWLANVNYYESHYPHRSYNKAIFDEFNMIEKSNDFTGLKSLNRNQTDATKNSVVNDGIINDDIINGIIVDNVDSNNNHINNRVNNNNNLVLQPSFLEWLRYMLLIKFFSAP</sequence>
<comment type="subcellular location">
    <subcellularLocation>
        <location evidence="1">Membrane</location>
        <topology evidence="1">Multi-pass membrane protein</topology>
    </subcellularLocation>
</comment>
<evidence type="ECO:0000313" key="6">
    <source>
        <dbReference type="EMBL" id="KAF0480263.1"/>
    </source>
</evidence>
<feature type="transmembrane region" description="Helical" evidence="5">
    <location>
        <begin position="65"/>
        <end position="84"/>
    </location>
</feature>
<feature type="transmembrane region" description="Helical" evidence="5">
    <location>
        <begin position="32"/>
        <end position="53"/>
    </location>
</feature>
<dbReference type="EMBL" id="WTPW01000784">
    <property type="protein sequence ID" value="KAF0480263.1"/>
    <property type="molecule type" value="Genomic_DNA"/>
</dbReference>
<name>A0A8H4EH35_GIGMA</name>
<evidence type="ECO:0000256" key="1">
    <source>
        <dbReference type="ARBA" id="ARBA00004141"/>
    </source>
</evidence>
<feature type="transmembrane region" description="Helical" evidence="5">
    <location>
        <begin position="174"/>
        <end position="197"/>
    </location>
</feature>
<dbReference type="PANTHER" id="PTHR23112:SF0">
    <property type="entry name" value="TRANSMEMBRANE PROTEIN 116"/>
    <property type="match status" value="1"/>
</dbReference>
<dbReference type="OrthoDB" id="3251871at2759"/>
<dbReference type="PANTHER" id="PTHR23112">
    <property type="entry name" value="G PROTEIN-COUPLED RECEPTOR 157-RELATED"/>
    <property type="match status" value="1"/>
</dbReference>
<feature type="transmembrane region" description="Helical" evidence="5">
    <location>
        <begin position="108"/>
        <end position="133"/>
    </location>
</feature>
<feature type="transmembrane region" description="Helical" evidence="5">
    <location>
        <begin position="203"/>
        <end position="224"/>
    </location>
</feature>
<evidence type="ECO:0000256" key="3">
    <source>
        <dbReference type="ARBA" id="ARBA00022989"/>
    </source>
</evidence>
<keyword evidence="4 5" id="KW-0472">Membrane</keyword>
<keyword evidence="3 5" id="KW-1133">Transmembrane helix</keyword>
<dbReference type="GO" id="GO:0004930">
    <property type="term" value="F:G protein-coupled receptor activity"/>
    <property type="evidence" value="ECO:0007669"/>
    <property type="project" value="TreeGrafter"/>
</dbReference>
<comment type="caution">
    <text evidence="6">The sequence shown here is derived from an EMBL/GenBank/DDBJ whole genome shotgun (WGS) entry which is preliminary data.</text>
</comment>
<proteinExistence type="predicted"/>
<organism evidence="6 7">
    <name type="scientific">Gigaspora margarita</name>
    <dbReference type="NCBI Taxonomy" id="4874"/>
    <lineage>
        <taxon>Eukaryota</taxon>
        <taxon>Fungi</taxon>
        <taxon>Fungi incertae sedis</taxon>
        <taxon>Mucoromycota</taxon>
        <taxon>Glomeromycotina</taxon>
        <taxon>Glomeromycetes</taxon>
        <taxon>Diversisporales</taxon>
        <taxon>Gigasporaceae</taxon>
        <taxon>Gigaspora</taxon>
    </lineage>
</organism>